<evidence type="ECO:0000259" key="2">
    <source>
        <dbReference type="Pfam" id="PF03108"/>
    </source>
</evidence>
<protein>
    <recommendedName>
        <fullName evidence="2">Transposase MuDR plant domain-containing protein</fullName>
    </recommendedName>
</protein>
<dbReference type="EMBL" id="PQIB02000013">
    <property type="protein sequence ID" value="RLM74507.1"/>
    <property type="molecule type" value="Genomic_DNA"/>
</dbReference>
<keyword evidence="4" id="KW-1185">Reference proteome</keyword>
<accession>A0A3L6QBA7</accession>
<dbReference type="Proteomes" id="UP000275267">
    <property type="component" value="Unassembled WGS sequence"/>
</dbReference>
<feature type="compositionally biased region" description="Acidic residues" evidence="1">
    <location>
        <begin position="34"/>
        <end position="53"/>
    </location>
</feature>
<feature type="region of interest" description="Disordered" evidence="1">
    <location>
        <begin position="19"/>
        <end position="54"/>
    </location>
</feature>
<dbReference type="AlphaFoldDB" id="A0A3L6QBA7"/>
<reference evidence="4" key="1">
    <citation type="journal article" date="2019" name="Nat. Commun.">
        <title>The genome of broomcorn millet.</title>
        <authorList>
            <person name="Zou C."/>
            <person name="Miki D."/>
            <person name="Li D."/>
            <person name="Tang Q."/>
            <person name="Xiao L."/>
            <person name="Rajput S."/>
            <person name="Deng P."/>
            <person name="Jia W."/>
            <person name="Huang R."/>
            <person name="Zhang M."/>
            <person name="Sun Y."/>
            <person name="Hu J."/>
            <person name="Fu X."/>
            <person name="Schnable P.S."/>
            <person name="Li F."/>
            <person name="Zhang H."/>
            <person name="Feng B."/>
            <person name="Zhu X."/>
            <person name="Liu R."/>
            <person name="Schnable J.C."/>
            <person name="Zhu J.-K."/>
            <person name="Zhang H."/>
        </authorList>
    </citation>
    <scope>NUCLEOTIDE SEQUENCE [LARGE SCALE GENOMIC DNA]</scope>
</reference>
<evidence type="ECO:0000313" key="3">
    <source>
        <dbReference type="EMBL" id="RLM74507.1"/>
    </source>
</evidence>
<dbReference type="OrthoDB" id="691906at2759"/>
<comment type="caution">
    <text evidence="3">The sequence shown here is derived from an EMBL/GenBank/DDBJ whole genome shotgun (WGS) entry which is preliminary data.</text>
</comment>
<feature type="compositionally biased region" description="Basic and acidic residues" evidence="1">
    <location>
        <begin position="19"/>
        <end position="30"/>
    </location>
</feature>
<feature type="domain" description="Transposase MuDR plant" evidence="2">
    <location>
        <begin position="70"/>
        <end position="114"/>
    </location>
</feature>
<evidence type="ECO:0000313" key="4">
    <source>
        <dbReference type="Proteomes" id="UP000275267"/>
    </source>
</evidence>
<dbReference type="Pfam" id="PF03108">
    <property type="entry name" value="DBD_Tnp_Mut"/>
    <property type="match status" value="1"/>
</dbReference>
<gene>
    <name evidence="3" type="ORF">C2845_PM15G04000</name>
</gene>
<evidence type="ECO:0000256" key="1">
    <source>
        <dbReference type="SAM" id="MobiDB-lite"/>
    </source>
</evidence>
<proteinExistence type="predicted"/>
<organism evidence="3 4">
    <name type="scientific">Panicum miliaceum</name>
    <name type="common">Proso millet</name>
    <name type="synonym">Broomcorn millet</name>
    <dbReference type="NCBI Taxonomy" id="4540"/>
    <lineage>
        <taxon>Eukaryota</taxon>
        <taxon>Viridiplantae</taxon>
        <taxon>Streptophyta</taxon>
        <taxon>Embryophyta</taxon>
        <taxon>Tracheophyta</taxon>
        <taxon>Spermatophyta</taxon>
        <taxon>Magnoliopsida</taxon>
        <taxon>Liliopsida</taxon>
        <taxon>Poales</taxon>
        <taxon>Poaceae</taxon>
        <taxon>PACMAD clade</taxon>
        <taxon>Panicoideae</taxon>
        <taxon>Panicodae</taxon>
        <taxon>Paniceae</taxon>
        <taxon>Panicinae</taxon>
        <taxon>Panicum</taxon>
        <taxon>Panicum sect. Panicum</taxon>
    </lineage>
</organism>
<dbReference type="InterPro" id="IPR004332">
    <property type="entry name" value="Transposase_MuDR"/>
</dbReference>
<sequence length="115" mass="13441">MYLQSVHVSVPVNEVVQEEHYLDDDSKSCSDGDSALDDDSKEDAEVDEEEGYEEVNHHQIVDYDEEDPPMNVGSTYPNMSEFKLALCQHAIKYEFEFRTKHSSKHRFRVYCSRKM</sequence>
<name>A0A3L6QBA7_PANMI</name>